<protein>
    <recommendedName>
        <fullName evidence="4">Type I restriction modification DNA specificity domain-containing protein</fullName>
    </recommendedName>
</protein>
<gene>
    <name evidence="5" type="ORF">DDZ13_05515</name>
</gene>
<proteinExistence type="inferred from homology"/>
<evidence type="ECO:0000256" key="1">
    <source>
        <dbReference type="ARBA" id="ARBA00010923"/>
    </source>
</evidence>
<dbReference type="InterPro" id="IPR044946">
    <property type="entry name" value="Restrct_endonuc_typeI_TRD_sf"/>
</dbReference>
<keyword evidence="2" id="KW-0680">Restriction system</keyword>
<dbReference type="InterPro" id="IPR000055">
    <property type="entry name" value="Restrct_endonuc_typeI_TRD"/>
</dbReference>
<dbReference type="PANTHER" id="PTHR30408:SF12">
    <property type="entry name" value="TYPE I RESTRICTION ENZYME MJAVIII SPECIFICITY SUBUNIT"/>
    <property type="match status" value="1"/>
</dbReference>
<name>A0A317ZMK4_9BACT</name>
<evidence type="ECO:0000313" key="6">
    <source>
        <dbReference type="Proteomes" id="UP000247099"/>
    </source>
</evidence>
<dbReference type="CDD" id="cd16961">
    <property type="entry name" value="RMtype1_S_TRD-CR_like"/>
    <property type="match status" value="1"/>
</dbReference>
<evidence type="ECO:0000256" key="3">
    <source>
        <dbReference type="ARBA" id="ARBA00023125"/>
    </source>
</evidence>
<dbReference type="InParanoid" id="A0A317ZMK4"/>
<keyword evidence="3" id="KW-0238">DNA-binding</keyword>
<keyword evidence="6" id="KW-1185">Reference proteome</keyword>
<evidence type="ECO:0000313" key="5">
    <source>
        <dbReference type="EMBL" id="PXA04631.1"/>
    </source>
</evidence>
<dbReference type="RefSeq" id="WP_110130436.1">
    <property type="nucleotide sequence ID" value="NZ_QHJQ01000003.1"/>
</dbReference>
<dbReference type="Gene3D" id="3.90.220.20">
    <property type="entry name" value="DNA methylase specificity domains"/>
    <property type="match status" value="1"/>
</dbReference>
<feature type="domain" description="Type I restriction modification DNA specificity" evidence="4">
    <location>
        <begin position="5"/>
        <end position="167"/>
    </location>
</feature>
<dbReference type="Proteomes" id="UP000247099">
    <property type="component" value="Unassembled WGS sequence"/>
</dbReference>
<sequence length="190" mass="20721">MTRTNVKLAELLNIKLGQSFRKTVLEDSESGHYIVQTKDILPGGRVSGDLMPMSTLNESPKPNVVQGDILVLCRGVRFNAGVVGVLQGPTTAQNMFHILRLKSEAGVLPEFVAAFINTPATQEHLKSMSKGATVQHLRVDDLGSLRIPIPPMEEQSAFVELTSAVHQEQQLSSNLISLRRKQLSALLGTL</sequence>
<organism evidence="5 6">
    <name type="scientific">Coraliomargarita sinensis</name>
    <dbReference type="NCBI Taxonomy" id="2174842"/>
    <lineage>
        <taxon>Bacteria</taxon>
        <taxon>Pseudomonadati</taxon>
        <taxon>Verrucomicrobiota</taxon>
        <taxon>Opitutia</taxon>
        <taxon>Puniceicoccales</taxon>
        <taxon>Coraliomargaritaceae</taxon>
        <taxon>Coraliomargarita</taxon>
    </lineage>
</organism>
<reference evidence="5 6" key="1">
    <citation type="submission" date="2018-05" db="EMBL/GenBank/DDBJ databases">
        <title>Coraliomargarita sinensis sp. nov., isolated from a marine solar saltern.</title>
        <authorList>
            <person name="Zhou L.Y."/>
        </authorList>
    </citation>
    <scope>NUCLEOTIDE SEQUENCE [LARGE SCALE GENOMIC DNA]</scope>
    <source>
        <strain evidence="5 6">WN38</strain>
    </source>
</reference>
<dbReference type="PANTHER" id="PTHR30408">
    <property type="entry name" value="TYPE-1 RESTRICTION ENZYME ECOKI SPECIFICITY PROTEIN"/>
    <property type="match status" value="1"/>
</dbReference>
<dbReference type="GO" id="GO:0009307">
    <property type="term" value="P:DNA restriction-modification system"/>
    <property type="evidence" value="ECO:0007669"/>
    <property type="project" value="UniProtKB-KW"/>
</dbReference>
<dbReference type="EMBL" id="QHJQ01000003">
    <property type="protein sequence ID" value="PXA04631.1"/>
    <property type="molecule type" value="Genomic_DNA"/>
</dbReference>
<dbReference type="OrthoDB" id="9795776at2"/>
<evidence type="ECO:0000256" key="2">
    <source>
        <dbReference type="ARBA" id="ARBA00022747"/>
    </source>
</evidence>
<dbReference type="Pfam" id="PF01420">
    <property type="entry name" value="Methylase_S"/>
    <property type="match status" value="1"/>
</dbReference>
<dbReference type="AlphaFoldDB" id="A0A317ZMK4"/>
<comment type="similarity">
    <text evidence="1">Belongs to the type-I restriction system S methylase family.</text>
</comment>
<dbReference type="GO" id="GO:0003677">
    <property type="term" value="F:DNA binding"/>
    <property type="evidence" value="ECO:0007669"/>
    <property type="project" value="UniProtKB-KW"/>
</dbReference>
<evidence type="ECO:0000259" key="4">
    <source>
        <dbReference type="Pfam" id="PF01420"/>
    </source>
</evidence>
<dbReference type="InterPro" id="IPR052021">
    <property type="entry name" value="Type-I_RS_S_subunit"/>
</dbReference>
<accession>A0A317ZMK4</accession>
<comment type="caution">
    <text evidence="5">The sequence shown here is derived from an EMBL/GenBank/DDBJ whole genome shotgun (WGS) entry which is preliminary data.</text>
</comment>
<dbReference type="SUPFAM" id="SSF116734">
    <property type="entry name" value="DNA methylase specificity domain"/>
    <property type="match status" value="1"/>
</dbReference>